<keyword evidence="2 5" id="KW-0547">Nucleotide-binding</keyword>
<organism evidence="9 10">
    <name type="scientific">Stylonychia lemnae</name>
    <name type="common">Ciliate</name>
    <dbReference type="NCBI Taxonomy" id="5949"/>
    <lineage>
        <taxon>Eukaryota</taxon>
        <taxon>Sar</taxon>
        <taxon>Alveolata</taxon>
        <taxon>Ciliophora</taxon>
        <taxon>Intramacronucleata</taxon>
        <taxon>Spirotrichea</taxon>
        <taxon>Stichotrichia</taxon>
        <taxon>Sporadotrichida</taxon>
        <taxon>Oxytrichidae</taxon>
        <taxon>Stylonychinae</taxon>
        <taxon>Stylonychia</taxon>
    </lineage>
</organism>
<reference evidence="9 10" key="1">
    <citation type="submission" date="2014-06" db="EMBL/GenBank/DDBJ databases">
        <authorList>
            <person name="Swart Estienne"/>
        </authorList>
    </citation>
    <scope>NUCLEOTIDE SEQUENCE [LARGE SCALE GENOMIC DNA]</scope>
    <source>
        <strain evidence="9 10">130c</strain>
    </source>
</reference>
<name>A0A077ZNK8_STYLE</name>
<feature type="binding site" evidence="5">
    <location>
        <position position="41"/>
    </location>
    <ligand>
        <name>ATP</name>
        <dbReference type="ChEBI" id="CHEBI:30616"/>
    </ligand>
</feature>
<keyword evidence="10" id="KW-1185">Reference proteome</keyword>
<feature type="compositionally biased region" description="Basic and acidic residues" evidence="7">
    <location>
        <begin position="310"/>
        <end position="341"/>
    </location>
</feature>
<evidence type="ECO:0000313" key="9">
    <source>
        <dbReference type="EMBL" id="CDW71069.1"/>
    </source>
</evidence>
<gene>
    <name evidence="9" type="primary">Contig16123.g17178</name>
    <name evidence="9" type="ORF">STYLEM_8</name>
</gene>
<feature type="compositionally biased region" description="Basic and acidic residues" evidence="7">
    <location>
        <begin position="348"/>
        <end position="388"/>
    </location>
</feature>
<evidence type="ECO:0000256" key="1">
    <source>
        <dbReference type="ARBA" id="ARBA00012513"/>
    </source>
</evidence>
<evidence type="ECO:0000256" key="4">
    <source>
        <dbReference type="ARBA" id="ARBA00023860"/>
    </source>
</evidence>
<dbReference type="PANTHER" id="PTHR11909">
    <property type="entry name" value="CASEIN KINASE-RELATED"/>
    <property type="match status" value="1"/>
</dbReference>
<protein>
    <recommendedName>
        <fullName evidence="4">Casein kinase I</fullName>
        <ecNumber evidence="1">2.7.11.1</ecNumber>
    </recommendedName>
</protein>
<dbReference type="EC" id="2.7.11.1" evidence="1"/>
<dbReference type="InParanoid" id="A0A077ZNK8"/>
<evidence type="ECO:0000256" key="5">
    <source>
        <dbReference type="PROSITE-ProRule" id="PRU10141"/>
    </source>
</evidence>
<comment type="similarity">
    <text evidence="6">Belongs to the protein kinase superfamily.</text>
</comment>
<dbReference type="OrthoDB" id="5979581at2759"/>
<dbReference type="GO" id="GO:0005524">
    <property type="term" value="F:ATP binding"/>
    <property type="evidence" value="ECO:0007669"/>
    <property type="project" value="UniProtKB-UniRule"/>
</dbReference>
<dbReference type="SUPFAM" id="SSF56112">
    <property type="entry name" value="Protein kinase-like (PK-like)"/>
    <property type="match status" value="1"/>
</dbReference>
<dbReference type="InterPro" id="IPR011009">
    <property type="entry name" value="Kinase-like_dom_sf"/>
</dbReference>
<feature type="compositionally biased region" description="Basic and acidic residues" evidence="7">
    <location>
        <begin position="410"/>
        <end position="424"/>
    </location>
</feature>
<dbReference type="InterPro" id="IPR000719">
    <property type="entry name" value="Prot_kinase_dom"/>
</dbReference>
<dbReference type="Pfam" id="PF00069">
    <property type="entry name" value="Pkinase"/>
    <property type="match status" value="1"/>
</dbReference>
<evidence type="ECO:0000256" key="6">
    <source>
        <dbReference type="RuleBase" id="RU000304"/>
    </source>
</evidence>
<evidence type="ECO:0000259" key="8">
    <source>
        <dbReference type="PROSITE" id="PS50011"/>
    </source>
</evidence>
<keyword evidence="9" id="KW-0418">Kinase</keyword>
<evidence type="ECO:0000256" key="3">
    <source>
        <dbReference type="ARBA" id="ARBA00022840"/>
    </source>
</evidence>
<feature type="domain" description="Protein kinase" evidence="8">
    <location>
        <begin position="12"/>
        <end position="265"/>
    </location>
</feature>
<proteinExistence type="inferred from homology"/>
<feature type="region of interest" description="Disordered" evidence="7">
    <location>
        <begin position="297"/>
        <end position="442"/>
    </location>
</feature>
<dbReference type="PROSITE" id="PS00107">
    <property type="entry name" value="PROTEIN_KINASE_ATP"/>
    <property type="match status" value="1"/>
</dbReference>
<dbReference type="InterPro" id="IPR050235">
    <property type="entry name" value="CK1_Ser-Thr_kinase"/>
</dbReference>
<dbReference type="InterPro" id="IPR017441">
    <property type="entry name" value="Protein_kinase_ATP_BS"/>
</dbReference>
<keyword evidence="9" id="KW-0808">Transferase</keyword>
<evidence type="ECO:0000313" key="10">
    <source>
        <dbReference type="Proteomes" id="UP000039865"/>
    </source>
</evidence>
<dbReference type="InterPro" id="IPR008271">
    <property type="entry name" value="Ser/Thr_kinase_AS"/>
</dbReference>
<dbReference type="GO" id="GO:0004674">
    <property type="term" value="F:protein serine/threonine kinase activity"/>
    <property type="evidence" value="ECO:0007669"/>
    <property type="project" value="UniProtKB-KW"/>
</dbReference>
<accession>A0A077ZNK8</accession>
<dbReference type="Proteomes" id="UP000039865">
    <property type="component" value="Unassembled WGS sequence"/>
</dbReference>
<dbReference type="Gene3D" id="1.10.510.10">
    <property type="entry name" value="Transferase(Phosphotransferase) domain 1"/>
    <property type="match status" value="1"/>
</dbReference>
<dbReference type="PROSITE" id="PS50011">
    <property type="entry name" value="PROTEIN_KINASE_DOM"/>
    <property type="match status" value="1"/>
</dbReference>
<dbReference type="AlphaFoldDB" id="A0A077ZNK8"/>
<sequence>MLDEDVIVGGKYLMGRKIGSGSFGSILLGTDIESAKFVAIKFEKPSLSQHPQLLYEAKILKSIHQKEKVKGIPYVYYHGTEADFNILVMDMLGPSLADLYTFCGNRFSLKTTLMLADQMLGRIDSVHKKNFIHRDMKPENFLMGIGRDSHTVYIIDFGLSKKFKDAKTHQHIPYRENKNLTGTARYASVNAHLGIEQSRRDDLESIGYILTYFVNVMLWATKQVLYLQLIIELDEFSSYLNYCRSLRFEDRPDYSHLRKMFKELLVRSGYEYDYAFDWVILNDKLINQNALNMVDNGEEQESKQSSMVQNDDKDKEEEKSVDSKDKDKSGLNDEDNKSGRDSDEEEEKDKMDDENKNSDEDGEDKKKEGFEDEMAKTDAQETSKKTSIMEKLASQQQKPVKKFLMQGQEQIDREGAGKDKDKNSKNKKGKKKPKKDENCYIF</sequence>
<keyword evidence="6" id="KW-0723">Serine/threonine-protein kinase</keyword>
<keyword evidence="3 5" id="KW-0067">ATP-binding</keyword>
<dbReference type="PROSITE" id="PS00108">
    <property type="entry name" value="PROTEIN_KINASE_ST"/>
    <property type="match status" value="1"/>
</dbReference>
<evidence type="ECO:0000256" key="7">
    <source>
        <dbReference type="SAM" id="MobiDB-lite"/>
    </source>
</evidence>
<dbReference type="EMBL" id="CCKQ01000009">
    <property type="protein sequence ID" value="CDW71069.1"/>
    <property type="molecule type" value="Genomic_DNA"/>
</dbReference>
<dbReference type="SMART" id="SM00220">
    <property type="entry name" value="S_TKc"/>
    <property type="match status" value="1"/>
</dbReference>
<evidence type="ECO:0000256" key="2">
    <source>
        <dbReference type="ARBA" id="ARBA00022741"/>
    </source>
</evidence>